<feature type="region of interest" description="Disordered" evidence="5">
    <location>
        <begin position="720"/>
        <end position="742"/>
    </location>
</feature>
<keyword evidence="3" id="KW-0862">Zinc</keyword>
<evidence type="ECO:0000313" key="9">
    <source>
        <dbReference type="Proteomes" id="UP000748531"/>
    </source>
</evidence>
<evidence type="ECO:0000256" key="1">
    <source>
        <dbReference type="ARBA" id="ARBA00022723"/>
    </source>
</evidence>
<feature type="compositionally biased region" description="Low complexity" evidence="5">
    <location>
        <begin position="199"/>
        <end position="216"/>
    </location>
</feature>
<keyword evidence="1" id="KW-0479">Metal-binding</keyword>
<gene>
    <name evidence="8" type="ORF">PHET_05322</name>
</gene>
<keyword evidence="9" id="KW-1185">Reference proteome</keyword>
<dbReference type="InterPro" id="IPR011011">
    <property type="entry name" value="Znf_FYVE_PHD"/>
</dbReference>
<name>A0A8J4WIM8_9TREM</name>
<dbReference type="EMBL" id="LUCH01002471">
    <property type="protein sequence ID" value="KAF5401439.1"/>
    <property type="molecule type" value="Genomic_DNA"/>
</dbReference>
<dbReference type="InterPro" id="IPR017455">
    <property type="entry name" value="Znf_FYVE-rel"/>
</dbReference>
<sequence>MQKDVLVDFYLETVKTQSYELHLCKQDVPEEVYPTLLRDTENARRELGKATCLLLNSALPSHVRKSRLFRTKYVEEVDIQNLERCLIAAANKVVAFNPSSSPRDIDLRPAQPSASLFLDVLSQVQSIVSCLIEVALAATDRADLTKLEQTDVSWCPAVEADSPVSSVEADQLQGETDAQPVYSMVLMPVVLRERANAESDSTSITGTTTSSLSVTSIHQTSTSHPTMSGPKESCTSVRFVVKVGSRVHHETVRLPPLTALCFTQELFGKLCELDDAAADFEYEFVRSLSRRLRTKQEAEDLQLVAVLFSETLMWGLGVRLFTMQQLADRDPSVLLSLPRLAILVGTRLLPDSPIGSNRLASGQRLPAVFAAFRSNLAYLARQLHALRTDQLCRLARWLGPRGLPNLVSSQSRKLNTPGPCCDTMTSSPSPIKPLISSAQSESVLIDSGSTEARSNSPQGLNSSWSGVPISRPCVKWQTNLLGLHLLFKRISALSEEVSTKFPTELRFVLQTSIEMHDSSNEDAALAQMDGLETAIEGSEDDGQLDETESESELHVREDVVDKYLSSLAQLLDWYGVVGKRTVAKGLVDALNQSYSCLDEERELCELSESSGHHRFLEKCQTDQEKSSLELGLDVAAMCEPRSKPSETGNTDEVIRSSQECLSRVGKTLSSELSDPTGLNQRLLKLNLGLPLQGTQTRDDRVWHYLPAWQPDRLPAEVTAIDKSGGTTSGTDSDAESEPNSDADSSVVFVVGRRCASCLHAFTLFRRRHHCRRCGHIFCASCCNHWQTVEGLATPTPVRICKECSQFLNPANSST</sequence>
<feature type="domain" description="RING-type" evidence="6">
    <location>
        <begin position="754"/>
        <end position="804"/>
    </location>
</feature>
<evidence type="ECO:0000256" key="3">
    <source>
        <dbReference type="ARBA" id="ARBA00022833"/>
    </source>
</evidence>
<dbReference type="GO" id="GO:0008270">
    <property type="term" value="F:zinc ion binding"/>
    <property type="evidence" value="ECO:0007669"/>
    <property type="project" value="UniProtKB-KW"/>
</dbReference>
<evidence type="ECO:0000256" key="2">
    <source>
        <dbReference type="ARBA" id="ARBA00022771"/>
    </source>
</evidence>
<dbReference type="InterPro" id="IPR000306">
    <property type="entry name" value="Znf_FYVE"/>
</dbReference>
<dbReference type="SUPFAM" id="SSF57903">
    <property type="entry name" value="FYVE/PHD zinc finger"/>
    <property type="match status" value="1"/>
</dbReference>
<evidence type="ECO:0000259" key="6">
    <source>
        <dbReference type="PROSITE" id="PS50089"/>
    </source>
</evidence>
<evidence type="ECO:0000256" key="5">
    <source>
        <dbReference type="SAM" id="MobiDB-lite"/>
    </source>
</evidence>
<dbReference type="Proteomes" id="UP000748531">
    <property type="component" value="Unassembled WGS sequence"/>
</dbReference>
<dbReference type="InterPro" id="IPR051118">
    <property type="entry name" value="LST-2"/>
</dbReference>
<dbReference type="PANTHER" id="PTHR46465:SF2">
    <property type="entry name" value="LATERAL SIGNALING TARGET PROTEIN 2 HOMOLOG"/>
    <property type="match status" value="1"/>
</dbReference>
<dbReference type="Gene3D" id="3.30.40.10">
    <property type="entry name" value="Zinc/RING finger domain, C3HC4 (zinc finger)"/>
    <property type="match status" value="1"/>
</dbReference>
<keyword evidence="2 4" id="KW-0863">Zinc-finger</keyword>
<feature type="domain" description="FYVE-type" evidence="7">
    <location>
        <begin position="754"/>
        <end position="808"/>
    </location>
</feature>
<dbReference type="PANTHER" id="PTHR46465">
    <property type="entry name" value="LATERAL SIGNALING TARGET PROTEIN 2 HOMOLOG"/>
    <property type="match status" value="1"/>
</dbReference>
<dbReference type="SMART" id="SM00064">
    <property type="entry name" value="FYVE"/>
    <property type="match status" value="1"/>
</dbReference>
<dbReference type="PROSITE" id="PS50089">
    <property type="entry name" value="ZF_RING_2"/>
    <property type="match status" value="1"/>
</dbReference>
<dbReference type="OrthoDB" id="5872154at2759"/>
<protein>
    <submittedName>
        <fullName evidence="8">Lateral signaling target protein 2</fullName>
    </submittedName>
</protein>
<dbReference type="Pfam" id="PF01363">
    <property type="entry name" value="FYVE"/>
    <property type="match status" value="1"/>
</dbReference>
<evidence type="ECO:0000259" key="7">
    <source>
        <dbReference type="PROSITE" id="PS50178"/>
    </source>
</evidence>
<dbReference type="InterPro" id="IPR001841">
    <property type="entry name" value="Znf_RING"/>
</dbReference>
<organism evidence="8 9">
    <name type="scientific">Paragonimus heterotremus</name>
    <dbReference type="NCBI Taxonomy" id="100268"/>
    <lineage>
        <taxon>Eukaryota</taxon>
        <taxon>Metazoa</taxon>
        <taxon>Spiralia</taxon>
        <taxon>Lophotrochozoa</taxon>
        <taxon>Platyhelminthes</taxon>
        <taxon>Trematoda</taxon>
        <taxon>Digenea</taxon>
        <taxon>Plagiorchiida</taxon>
        <taxon>Troglotremata</taxon>
        <taxon>Troglotrematidae</taxon>
        <taxon>Paragonimus</taxon>
    </lineage>
</organism>
<feature type="compositionally biased region" description="Polar residues" evidence="5">
    <location>
        <begin position="217"/>
        <end position="226"/>
    </location>
</feature>
<feature type="region of interest" description="Disordered" evidence="5">
    <location>
        <begin position="197"/>
        <end position="232"/>
    </location>
</feature>
<evidence type="ECO:0000256" key="4">
    <source>
        <dbReference type="PROSITE-ProRule" id="PRU00175"/>
    </source>
</evidence>
<dbReference type="PROSITE" id="PS50178">
    <property type="entry name" value="ZF_FYVE"/>
    <property type="match status" value="1"/>
</dbReference>
<reference evidence="8" key="1">
    <citation type="submission" date="2019-05" db="EMBL/GenBank/DDBJ databases">
        <title>Annotation for the trematode Paragonimus heterotremus.</title>
        <authorList>
            <person name="Choi Y.-J."/>
        </authorList>
    </citation>
    <scope>NUCLEOTIDE SEQUENCE</scope>
    <source>
        <strain evidence="8">LC</strain>
    </source>
</reference>
<dbReference type="GO" id="GO:0031901">
    <property type="term" value="C:early endosome membrane"/>
    <property type="evidence" value="ECO:0007669"/>
    <property type="project" value="TreeGrafter"/>
</dbReference>
<comment type="caution">
    <text evidence="8">The sequence shown here is derived from an EMBL/GenBank/DDBJ whole genome shotgun (WGS) entry which is preliminary data.</text>
</comment>
<proteinExistence type="predicted"/>
<dbReference type="InterPro" id="IPR013083">
    <property type="entry name" value="Znf_RING/FYVE/PHD"/>
</dbReference>
<dbReference type="AlphaFoldDB" id="A0A8J4WIM8"/>
<evidence type="ECO:0000313" key="8">
    <source>
        <dbReference type="EMBL" id="KAF5401439.1"/>
    </source>
</evidence>
<accession>A0A8J4WIM8</accession>